<dbReference type="Proteomes" id="UP001597419">
    <property type="component" value="Unassembled WGS sequence"/>
</dbReference>
<dbReference type="Pfam" id="PF00293">
    <property type="entry name" value="NUDIX"/>
    <property type="match status" value="1"/>
</dbReference>
<name>A0ABW5GJM9_9PSEU</name>
<reference evidence="7" key="1">
    <citation type="journal article" date="2019" name="Int. J. Syst. Evol. Microbiol.">
        <title>The Global Catalogue of Microorganisms (GCM) 10K type strain sequencing project: providing services to taxonomists for standard genome sequencing and annotation.</title>
        <authorList>
            <consortium name="The Broad Institute Genomics Platform"/>
            <consortium name="The Broad Institute Genome Sequencing Center for Infectious Disease"/>
            <person name="Wu L."/>
            <person name="Ma J."/>
        </authorList>
    </citation>
    <scope>NUCLEOTIDE SEQUENCE [LARGE SCALE GENOMIC DNA]</scope>
    <source>
        <strain evidence="7">CGMCC 4.7643</strain>
    </source>
</reference>
<evidence type="ECO:0000256" key="4">
    <source>
        <dbReference type="SAM" id="MobiDB-lite"/>
    </source>
</evidence>
<evidence type="ECO:0000256" key="2">
    <source>
        <dbReference type="ARBA" id="ARBA00022801"/>
    </source>
</evidence>
<evidence type="ECO:0000313" key="6">
    <source>
        <dbReference type="EMBL" id="MFD2461067.1"/>
    </source>
</evidence>
<dbReference type="PANTHER" id="PTHR43046:SF12">
    <property type="entry name" value="GDP-MANNOSE MANNOSYL HYDROLASE"/>
    <property type="match status" value="1"/>
</dbReference>
<sequence>MPRRSDEPRHREKTAEPCTEQVRKPVSADALIRDEDGRLLLVKPALKAFWDLPGGVVGPAESPRAAARGRIGEELGLAVDPGRLLVLEWVGPHESWAGQLMFVFDGGGLAAGRAEQVRPVGDSVEDTAFVTLDEARNLLRSDVMSLLEKSLIALLTGGCDYFELA</sequence>
<dbReference type="PROSITE" id="PS51462">
    <property type="entry name" value="NUDIX"/>
    <property type="match status" value="1"/>
</dbReference>
<dbReference type="InterPro" id="IPR015797">
    <property type="entry name" value="NUDIX_hydrolase-like_dom_sf"/>
</dbReference>
<feature type="region of interest" description="Disordered" evidence="4">
    <location>
        <begin position="1"/>
        <end position="23"/>
    </location>
</feature>
<dbReference type="EMBL" id="JBHUKU010000009">
    <property type="protein sequence ID" value="MFD2461067.1"/>
    <property type="molecule type" value="Genomic_DNA"/>
</dbReference>
<proteinExistence type="predicted"/>
<protein>
    <submittedName>
        <fullName evidence="6">NUDIX domain-containing protein</fullName>
    </submittedName>
</protein>
<keyword evidence="7" id="KW-1185">Reference proteome</keyword>
<evidence type="ECO:0000259" key="5">
    <source>
        <dbReference type="PROSITE" id="PS51462"/>
    </source>
</evidence>
<comment type="cofactor">
    <cofactor evidence="1">
        <name>Mg(2+)</name>
        <dbReference type="ChEBI" id="CHEBI:18420"/>
    </cofactor>
</comment>
<feature type="compositionally biased region" description="Basic and acidic residues" evidence="4">
    <location>
        <begin position="1"/>
        <end position="15"/>
    </location>
</feature>
<dbReference type="Gene3D" id="3.90.79.10">
    <property type="entry name" value="Nucleoside Triphosphate Pyrophosphohydrolase"/>
    <property type="match status" value="1"/>
</dbReference>
<evidence type="ECO:0000313" key="7">
    <source>
        <dbReference type="Proteomes" id="UP001597419"/>
    </source>
</evidence>
<keyword evidence="2" id="KW-0378">Hydrolase</keyword>
<keyword evidence="3" id="KW-0460">Magnesium</keyword>
<accession>A0ABW5GJM9</accession>
<feature type="domain" description="Nudix hydrolase" evidence="5">
    <location>
        <begin position="22"/>
        <end position="152"/>
    </location>
</feature>
<organism evidence="6 7">
    <name type="scientific">Amycolatopsis samaneae</name>
    <dbReference type="NCBI Taxonomy" id="664691"/>
    <lineage>
        <taxon>Bacteria</taxon>
        <taxon>Bacillati</taxon>
        <taxon>Actinomycetota</taxon>
        <taxon>Actinomycetes</taxon>
        <taxon>Pseudonocardiales</taxon>
        <taxon>Pseudonocardiaceae</taxon>
        <taxon>Amycolatopsis</taxon>
    </lineage>
</organism>
<gene>
    <name evidence="6" type="ORF">ACFSYJ_20845</name>
</gene>
<comment type="caution">
    <text evidence="6">The sequence shown here is derived from an EMBL/GenBank/DDBJ whole genome shotgun (WGS) entry which is preliminary data.</text>
</comment>
<dbReference type="CDD" id="cd18876">
    <property type="entry name" value="NUDIX_Hydrolase"/>
    <property type="match status" value="1"/>
</dbReference>
<evidence type="ECO:0000256" key="3">
    <source>
        <dbReference type="ARBA" id="ARBA00022842"/>
    </source>
</evidence>
<dbReference type="InterPro" id="IPR000086">
    <property type="entry name" value="NUDIX_hydrolase_dom"/>
</dbReference>
<evidence type="ECO:0000256" key="1">
    <source>
        <dbReference type="ARBA" id="ARBA00001946"/>
    </source>
</evidence>
<dbReference type="PANTHER" id="PTHR43046">
    <property type="entry name" value="GDP-MANNOSE MANNOSYL HYDROLASE"/>
    <property type="match status" value="1"/>
</dbReference>
<dbReference type="SUPFAM" id="SSF55811">
    <property type="entry name" value="Nudix"/>
    <property type="match status" value="1"/>
</dbReference>
<dbReference type="RefSeq" id="WP_345406698.1">
    <property type="nucleotide sequence ID" value="NZ_BAABHG010000020.1"/>
</dbReference>